<dbReference type="EMBL" id="CAUYUJ010006580">
    <property type="protein sequence ID" value="CAK0817861.1"/>
    <property type="molecule type" value="Genomic_DNA"/>
</dbReference>
<dbReference type="SUPFAM" id="SSF49764">
    <property type="entry name" value="HSP20-like chaperones"/>
    <property type="match status" value="1"/>
</dbReference>
<dbReference type="InterPro" id="IPR008978">
    <property type="entry name" value="HSP20-like_chaperone"/>
</dbReference>
<dbReference type="Gene3D" id="2.60.40.790">
    <property type="match status" value="1"/>
</dbReference>
<feature type="region of interest" description="Disordered" evidence="1">
    <location>
        <begin position="236"/>
        <end position="266"/>
    </location>
</feature>
<evidence type="ECO:0000313" key="2">
    <source>
        <dbReference type="EMBL" id="CAK0817861.1"/>
    </source>
</evidence>
<evidence type="ECO:0000256" key="1">
    <source>
        <dbReference type="SAM" id="MobiDB-lite"/>
    </source>
</evidence>
<proteinExistence type="predicted"/>
<feature type="compositionally biased region" description="Basic and acidic residues" evidence="1">
    <location>
        <begin position="320"/>
        <end position="329"/>
    </location>
</feature>
<organism evidence="2 3">
    <name type="scientific">Prorocentrum cordatum</name>
    <dbReference type="NCBI Taxonomy" id="2364126"/>
    <lineage>
        <taxon>Eukaryota</taxon>
        <taxon>Sar</taxon>
        <taxon>Alveolata</taxon>
        <taxon>Dinophyceae</taxon>
        <taxon>Prorocentrales</taxon>
        <taxon>Prorocentraceae</taxon>
        <taxon>Prorocentrum</taxon>
    </lineage>
</organism>
<comment type="caution">
    <text evidence="2">The sequence shown here is derived from an EMBL/GenBank/DDBJ whole genome shotgun (WGS) entry which is preliminary data.</text>
</comment>
<accession>A0ABN9RIH5</accession>
<gene>
    <name evidence="2" type="ORF">PCOR1329_LOCUS20321</name>
</gene>
<reference evidence="2" key="1">
    <citation type="submission" date="2023-10" db="EMBL/GenBank/DDBJ databases">
        <authorList>
            <person name="Chen Y."/>
            <person name="Shah S."/>
            <person name="Dougan E. K."/>
            <person name="Thang M."/>
            <person name="Chan C."/>
        </authorList>
    </citation>
    <scope>NUCLEOTIDE SEQUENCE [LARGE SCALE GENOMIC DNA]</scope>
</reference>
<evidence type="ECO:0000313" key="3">
    <source>
        <dbReference type="Proteomes" id="UP001189429"/>
    </source>
</evidence>
<feature type="region of interest" description="Disordered" evidence="1">
    <location>
        <begin position="316"/>
        <end position="379"/>
    </location>
</feature>
<feature type="region of interest" description="Disordered" evidence="1">
    <location>
        <begin position="767"/>
        <end position="786"/>
    </location>
</feature>
<dbReference type="Proteomes" id="UP001189429">
    <property type="component" value="Unassembled WGS sequence"/>
</dbReference>
<protein>
    <submittedName>
        <fullName evidence="2">Uncharacterized protein</fullName>
    </submittedName>
</protein>
<name>A0ABN9RIH5_9DINO</name>
<feature type="compositionally biased region" description="Basic and acidic residues" evidence="1">
    <location>
        <begin position="770"/>
        <end position="786"/>
    </location>
</feature>
<keyword evidence="3" id="KW-1185">Reference proteome</keyword>
<sequence>MQLIGDSAPKRAAAAGEPAAGARQACAPPDCWGDCALCQPSALAAAASGRLSGPAGLSADGGRMARARACRSPEADRSSDIGCQAAGRGRPAHALAGHALGRGGVRDGDMSALARWCSRVWLANRARGVSASLMRRPRRGGGSGRQWEALRPLEPRVERDGPERFGAARFALASGVAGEGAARRRLSVSQLPPWALSCSARRKTPPALPRESEGARLSGRACRAGLSELVSVLPSSVRGDSPLHQRAPRGPAQRGQAKACPQGAFGRGREERARWARFVRDPKTHEAMQAEKELEFFRSRLRRGTSDRVLDVVTNQNPRESARRGDEIARQASALPRLRPPPERRAPRGRCRCLPRAGVDGDRDGGASMGGRGPGPVKHVLPVNLRERQLGAVARLGDRAREGGDAVDALVGRQVAGAPRAREHLAVPFLAEADKVQESIESMTPAAAAAAADQVLTALFGTRVFDLEETTIGDDIIDNANPWAKRVKADIFDSLNEMELPENKKTTVGAGVGVAVPVFRLREFASDAAEAGRSRGAEFSQTMSRISLRHTLAGQAAALTARDLCVELSSWHLKASAPGRPELDEVLRPLCGDLGGGVRRDLSWWALEKDHSGDNVFTIQLVKREHKAWSSVWCMGINPHRKQTFAWTERQRDSAAVAATKAEDMLVRVRPGKHAKQDKDPFVISRENLCRSYEEGQTETTVTLRVHFWPDHLESAAQSVPMGELFGADVTDRCCKVFIRGDERSPMIMGELSKAVVPERTTWSIIKAKPPPDLDQEGRPVPRTPEEEKLADCLQATPRRADLLAPAAQGVARTGAVTERCQPNALAAPAGARSAAQTSASCAAGPLFAPQDLQVPQVHADKFCRDRRRERALQQCMETGNNRLAGFCAEAESFGLDLRGYVRMRAELVQRVVASGGKAICYYSEIRYDETPMRTMCVDVEASIEVISDQLSLEVADHDPAAVAYVCIAPHVAKIVQTLRSENALLQLSNGTFLPVRCPIPCWLHSISGGKGENYFTALAASEVAPELPQDVLAAFARRQRSVCTGADGAVDSAERAVSAADKGLVALKTKCEAAGADSNDKRTEQSKRKFFGVKWLQQIFGHALGTFLMVSNVLVPLAHIVDNCLKAGSESRGQHVELEGLLGVPGGGIAGGRHALLAAECKFENQCFDELVGIMVNPAQWHLMRSALRFAECCTNTQFKPTLCCSLTCRRRWAPTGLET</sequence>